<gene>
    <name evidence="4" type="ORF">R2363_28765</name>
</gene>
<comment type="caution">
    <text evidence="4">The sequence shown here is derived from an EMBL/GenBank/DDBJ whole genome shotgun (WGS) entry which is preliminary data.</text>
</comment>
<accession>A0ABU4KEF1</accession>
<dbReference type="Proteomes" id="UP001278571">
    <property type="component" value="Unassembled WGS sequence"/>
</dbReference>
<protein>
    <submittedName>
        <fullName evidence="4">Pilus assembly protein TadG-related protein</fullName>
    </submittedName>
</protein>
<feature type="domain" description="Putative Flp pilus-assembly TadG-like N-terminal" evidence="3">
    <location>
        <begin position="25"/>
        <end position="72"/>
    </location>
</feature>
<name>A0ABU4KEF1_9ACTN</name>
<keyword evidence="5" id="KW-1185">Reference proteome</keyword>
<sequence length="232" mass="24821">MDQGCHRPEDFRDHRGRVVRARDSGQAFPAYVAVVAGLLFLAFIYFTVGQATVLRNGAQTAADAAALGAAQDARDQLRAGWLESIGEPDMWAQFLQGKKYVEEQSCQRAAELASVNGAELSPVDCHSRDLIFTVTVRTEKSVGPDGQQATASASAVVEPLCTFAPPTPTEDPTPGTHTEPGPSSSPTGEPEEQPEPISGLSCGGEAWDIDLEDLVLPDVDDLFHVRLTSDDE</sequence>
<keyword evidence="2" id="KW-0812">Transmembrane</keyword>
<proteinExistence type="predicted"/>
<dbReference type="Pfam" id="PF13400">
    <property type="entry name" value="Tad"/>
    <property type="match status" value="1"/>
</dbReference>
<evidence type="ECO:0000313" key="5">
    <source>
        <dbReference type="Proteomes" id="UP001278571"/>
    </source>
</evidence>
<keyword evidence="2" id="KW-0472">Membrane</keyword>
<feature type="compositionally biased region" description="Low complexity" evidence="1">
    <location>
        <begin position="172"/>
        <end position="188"/>
    </location>
</feature>
<keyword evidence="2" id="KW-1133">Transmembrane helix</keyword>
<evidence type="ECO:0000313" key="4">
    <source>
        <dbReference type="EMBL" id="MDX2296158.1"/>
    </source>
</evidence>
<feature type="transmembrane region" description="Helical" evidence="2">
    <location>
        <begin position="28"/>
        <end position="48"/>
    </location>
</feature>
<dbReference type="EMBL" id="JAWJZF010000490">
    <property type="protein sequence ID" value="MDX2296158.1"/>
    <property type="molecule type" value="Genomic_DNA"/>
</dbReference>
<evidence type="ECO:0000256" key="1">
    <source>
        <dbReference type="SAM" id="MobiDB-lite"/>
    </source>
</evidence>
<dbReference type="RefSeq" id="WP_319012452.1">
    <property type="nucleotide sequence ID" value="NZ_JAWJZF010000490.1"/>
</dbReference>
<organism evidence="4 5">
    <name type="scientific">Streptomyces roseolus</name>
    <dbReference type="NCBI Taxonomy" id="67358"/>
    <lineage>
        <taxon>Bacteria</taxon>
        <taxon>Bacillati</taxon>
        <taxon>Actinomycetota</taxon>
        <taxon>Actinomycetes</taxon>
        <taxon>Kitasatosporales</taxon>
        <taxon>Streptomycetaceae</taxon>
        <taxon>Streptomyces</taxon>
    </lineage>
</organism>
<evidence type="ECO:0000256" key="2">
    <source>
        <dbReference type="SAM" id="Phobius"/>
    </source>
</evidence>
<evidence type="ECO:0000259" key="3">
    <source>
        <dbReference type="Pfam" id="PF13400"/>
    </source>
</evidence>
<feature type="region of interest" description="Disordered" evidence="1">
    <location>
        <begin position="161"/>
        <end position="204"/>
    </location>
</feature>
<reference evidence="4 5" key="1">
    <citation type="submission" date="2023-10" db="EMBL/GenBank/DDBJ databases">
        <authorList>
            <person name="Wang X.X."/>
        </authorList>
    </citation>
    <scope>NUCLEOTIDE SEQUENCE [LARGE SCALE GENOMIC DNA]</scope>
    <source>
        <strain evidence="4 5">NBRC 12816</strain>
    </source>
</reference>
<dbReference type="InterPro" id="IPR028087">
    <property type="entry name" value="Tad_N"/>
</dbReference>